<gene>
    <name evidence="1" type="ORF">BEWA_033990</name>
</gene>
<keyword evidence="2" id="KW-1185">Reference proteome</keyword>
<dbReference type="OrthoDB" id="445338at2759"/>
<dbReference type="GeneID" id="15803312"/>
<dbReference type="EMBL" id="CP001669">
    <property type="protein sequence ID" value="AFZ80542.1"/>
    <property type="molecule type" value="Genomic_DNA"/>
</dbReference>
<sequence length="186" mass="21482">MTVASECKLDSVTHPINSGDLVKQTIDELRKQKISTEDVAEFDIKPIMDLFTRISEEIALNQPKNIVQFIVDFLCKNYPDHLHGFSNIWNSDPELEHSRIVVIEFFKHNKLPVEIASHFTRAGFDTLDAIASLNKESLPDIEKYSDAEWLPGHKIRLLRLFENIEEHISEFKRERPFNAVQKVGNP</sequence>
<reference evidence="1 2" key="1">
    <citation type="journal article" date="2012" name="BMC Genomics">
        <title>Comparative genomic analysis and phylogenetic position of Theileria equi.</title>
        <authorList>
            <person name="Kappmeyer L.S."/>
            <person name="Thiagarajan M."/>
            <person name="Herndon D.R."/>
            <person name="Ramsay J.D."/>
            <person name="Caler E."/>
            <person name="Djikeng A."/>
            <person name="Gillespie J.J."/>
            <person name="Lau A.O."/>
            <person name="Roalson E.H."/>
            <person name="Silva J.C."/>
            <person name="Silva M.G."/>
            <person name="Suarez C.E."/>
            <person name="Ueti M.W."/>
            <person name="Nene V.M."/>
            <person name="Mealey R.H."/>
            <person name="Knowles D.P."/>
            <person name="Brayton K.A."/>
        </authorList>
    </citation>
    <scope>NUCLEOTIDE SEQUENCE [LARGE SCALE GENOMIC DNA]</scope>
    <source>
        <strain evidence="1 2">WA</strain>
    </source>
</reference>
<accession>L0AY84</accession>
<dbReference type="RefSeq" id="XP_004830208.1">
    <property type="nucleotide sequence ID" value="XM_004830151.1"/>
</dbReference>
<name>L0AY84_THEEQ</name>
<dbReference type="AlphaFoldDB" id="L0AY84"/>
<dbReference type="KEGG" id="beq:BEWA_033990"/>
<dbReference type="eggNOG" id="ENOG502S0CT">
    <property type="taxonomic scope" value="Eukaryota"/>
</dbReference>
<dbReference type="VEuPathDB" id="PiroplasmaDB:BEWA_033990"/>
<dbReference type="Proteomes" id="UP000031512">
    <property type="component" value="Chromosome 1"/>
</dbReference>
<evidence type="ECO:0000313" key="2">
    <source>
        <dbReference type="Proteomes" id="UP000031512"/>
    </source>
</evidence>
<protein>
    <submittedName>
        <fullName evidence="1">Uncharacterized protein</fullName>
    </submittedName>
</protein>
<organism evidence="1 2">
    <name type="scientific">Theileria equi strain WA</name>
    <dbReference type="NCBI Taxonomy" id="1537102"/>
    <lineage>
        <taxon>Eukaryota</taxon>
        <taxon>Sar</taxon>
        <taxon>Alveolata</taxon>
        <taxon>Apicomplexa</taxon>
        <taxon>Aconoidasida</taxon>
        <taxon>Piroplasmida</taxon>
        <taxon>Theileriidae</taxon>
        <taxon>Theileria</taxon>
    </lineage>
</organism>
<proteinExistence type="predicted"/>
<evidence type="ECO:0000313" key="1">
    <source>
        <dbReference type="EMBL" id="AFZ80542.1"/>
    </source>
</evidence>